<dbReference type="Gene3D" id="1.10.260.40">
    <property type="entry name" value="lambda repressor-like DNA-binding domains"/>
    <property type="match status" value="1"/>
</dbReference>
<dbReference type="PROSITE" id="PS50943">
    <property type="entry name" value="HTH_CROC1"/>
    <property type="match status" value="1"/>
</dbReference>
<keyword evidence="4" id="KW-1185">Reference proteome</keyword>
<protein>
    <recommendedName>
        <fullName evidence="2">HTH cro/C1-type domain-containing protein</fullName>
    </recommendedName>
</protein>
<dbReference type="InterPro" id="IPR050807">
    <property type="entry name" value="TransReg_Diox_bact_type"/>
</dbReference>
<dbReference type="PANTHER" id="PTHR46797:SF1">
    <property type="entry name" value="METHYLPHOSPHONATE SYNTHASE"/>
    <property type="match status" value="1"/>
</dbReference>
<dbReference type="EMBL" id="BAABJI010000001">
    <property type="protein sequence ID" value="GAA4910595.1"/>
    <property type="molecule type" value="Genomic_DNA"/>
</dbReference>
<dbReference type="SUPFAM" id="SSF47413">
    <property type="entry name" value="lambda repressor-like DNA-binding domains"/>
    <property type="match status" value="1"/>
</dbReference>
<gene>
    <name evidence="3" type="ORF">GCM10023313_12180</name>
</gene>
<sequence>MAMETEKKTLGKILKDARELKRLSLRELEIQSGISNAYLSQLENDKIKKPSANTLYRLAELFNMNFDDLMVSAGVVEKKSDSTFSTGSFAFSSATADITAEEQEKLIEYLKFLRHQKNDK</sequence>
<keyword evidence="1" id="KW-0238">DNA-binding</keyword>
<evidence type="ECO:0000313" key="3">
    <source>
        <dbReference type="EMBL" id="GAA4910595.1"/>
    </source>
</evidence>
<dbReference type="InterPro" id="IPR010982">
    <property type="entry name" value="Lambda_DNA-bd_dom_sf"/>
</dbReference>
<evidence type="ECO:0000313" key="4">
    <source>
        <dbReference type="Proteomes" id="UP001501436"/>
    </source>
</evidence>
<dbReference type="PANTHER" id="PTHR46797">
    <property type="entry name" value="HTH-TYPE TRANSCRIPTIONAL REGULATOR"/>
    <property type="match status" value="1"/>
</dbReference>
<evidence type="ECO:0000256" key="1">
    <source>
        <dbReference type="ARBA" id="ARBA00023125"/>
    </source>
</evidence>
<dbReference type="SMART" id="SM00530">
    <property type="entry name" value="HTH_XRE"/>
    <property type="match status" value="1"/>
</dbReference>
<accession>A0ABP9FPG2</accession>
<evidence type="ECO:0000259" key="2">
    <source>
        <dbReference type="PROSITE" id="PS50943"/>
    </source>
</evidence>
<organism evidence="3 4">
    <name type="scientific">Mucilaginibacter defluvii</name>
    <dbReference type="NCBI Taxonomy" id="1196019"/>
    <lineage>
        <taxon>Bacteria</taxon>
        <taxon>Pseudomonadati</taxon>
        <taxon>Bacteroidota</taxon>
        <taxon>Sphingobacteriia</taxon>
        <taxon>Sphingobacteriales</taxon>
        <taxon>Sphingobacteriaceae</taxon>
        <taxon>Mucilaginibacter</taxon>
    </lineage>
</organism>
<dbReference type="CDD" id="cd00093">
    <property type="entry name" value="HTH_XRE"/>
    <property type="match status" value="1"/>
</dbReference>
<dbReference type="Pfam" id="PF12844">
    <property type="entry name" value="HTH_19"/>
    <property type="match status" value="1"/>
</dbReference>
<dbReference type="Proteomes" id="UP001501436">
    <property type="component" value="Unassembled WGS sequence"/>
</dbReference>
<reference evidence="4" key="1">
    <citation type="journal article" date="2019" name="Int. J. Syst. Evol. Microbiol.">
        <title>The Global Catalogue of Microorganisms (GCM) 10K type strain sequencing project: providing services to taxonomists for standard genome sequencing and annotation.</title>
        <authorList>
            <consortium name="The Broad Institute Genomics Platform"/>
            <consortium name="The Broad Institute Genome Sequencing Center for Infectious Disease"/>
            <person name="Wu L."/>
            <person name="Ma J."/>
        </authorList>
    </citation>
    <scope>NUCLEOTIDE SEQUENCE [LARGE SCALE GENOMIC DNA]</scope>
    <source>
        <strain evidence="4">JCM 18283</strain>
    </source>
</reference>
<comment type="caution">
    <text evidence="3">The sequence shown here is derived from an EMBL/GenBank/DDBJ whole genome shotgun (WGS) entry which is preliminary data.</text>
</comment>
<name>A0ABP9FPG2_9SPHI</name>
<proteinExistence type="predicted"/>
<feature type="domain" description="HTH cro/C1-type" evidence="2">
    <location>
        <begin position="14"/>
        <end position="69"/>
    </location>
</feature>
<dbReference type="InterPro" id="IPR001387">
    <property type="entry name" value="Cro/C1-type_HTH"/>
</dbReference>